<feature type="transmembrane region" description="Helical" evidence="1">
    <location>
        <begin position="36"/>
        <end position="54"/>
    </location>
</feature>
<dbReference type="EnsemblMetazoa" id="CJA05807.1">
    <property type="protein sequence ID" value="CJA05807.1"/>
    <property type="gene ID" value="WBGene00125011"/>
</dbReference>
<reference evidence="4" key="1">
    <citation type="submission" date="2010-08" db="EMBL/GenBank/DDBJ databases">
        <authorList>
            <consortium name="Caenorhabditis japonica Sequencing Consortium"/>
            <person name="Wilson R.K."/>
        </authorList>
    </citation>
    <scope>NUCLEOTIDE SEQUENCE [LARGE SCALE GENOMIC DNA]</scope>
    <source>
        <strain evidence="4">DF5081</strain>
    </source>
</reference>
<feature type="signal peptide" evidence="2">
    <location>
        <begin position="1"/>
        <end position="20"/>
    </location>
</feature>
<keyword evidence="1" id="KW-0812">Transmembrane</keyword>
<dbReference type="Proteomes" id="UP000005237">
    <property type="component" value="Unassembled WGS sequence"/>
</dbReference>
<organism evidence="3 4">
    <name type="scientific">Caenorhabditis japonica</name>
    <dbReference type="NCBI Taxonomy" id="281687"/>
    <lineage>
        <taxon>Eukaryota</taxon>
        <taxon>Metazoa</taxon>
        <taxon>Ecdysozoa</taxon>
        <taxon>Nematoda</taxon>
        <taxon>Chromadorea</taxon>
        <taxon>Rhabditida</taxon>
        <taxon>Rhabditina</taxon>
        <taxon>Rhabditomorpha</taxon>
        <taxon>Rhabditoidea</taxon>
        <taxon>Rhabditidae</taxon>
        <taxon>Peloderinae</taxon>
        <taxon>Caenorhabditis</taxon>
    </lineage>
</organism>
<name>A0A8R1HNU3_CAEJA</name>
<evidence type="ECO:0000256" key="2">
    <source>
        <dbReference type="SAM" id="SignalP"/>
    </source>
</evidence>
<sequence>MFSELLAFLFNLSLPSNLQACQYSLLQQSHMQRNAWFIIIAVFSASFAIFFKILEIKNKKVEIYSVQVDYVFSCRYQIRENVRTCRFAFSLLFLFFIFFFIFFIFDQNLETGEEVRMTAAARRVCYLREAVRTVIGLLQVTYFVAISLRNV</sequence>
<evidence type="ECO:0000313" key="4">
    <source>
        <dbReference type="Proteomes" id="UP000005237"/>
    </source>
</evidence>
<proteinExistence type="predicted"/>
<evidence type="ECO:0000313" key="3">
    <source>
        <dbReference type="EnsemblMetazoa" id="CJA05807.1"/>
    </source>
</evidence>
<protein>
    <submittedName>
        <fullName evidence="3">Uncharacterized protein</fullName>
    </submittedName>
</protein>
<feature type="transmembrane region" description="Helical" evidence="1">
    <location>
        <begin position="85"/>
        <end position="105"/>
    </location>
</feature>
<feature type="chain" id="PRO_5035916709" evidence="2">
    <location>
        <begin position="21"/>
        <end position="151"/>
    </location>
</feature>
<evidence type="ECO:0000256" key="1">
    <source>
        <dbReference type="SAM" id="Phobius"/>
    </source>
</evidence>
<keyword evidence="1" id="KW-1133">Transmembrane helix</keyword>
<keyword evidence="4" id="KW-1185">Reference proteome</keyword>
<dbReference type="AlphaFoldDB" id="A0A8R1HNU3"/>
<accession>A0A8R1HNU3</accession>
<keyword evidence="1" id="KW-0472">Membrane</keyword>
<reference evidence="3" key="2">
    <citation type="submission" date="2022-06" db="UniProtKB">
        <authorList>
            <consortium name="EnsemblMetazoa"/>
        </authorList>
    </citation>
    <scope>IDENTIFICATION</scope>
    <source>
        <strain evidence="3">DF5081</strain>
    </source>
</reference>
<keyword evidence="2" id="KW-0732">Signal</keyword>